<evidence type="ECO:0000313" key="7">
    <source>
        <dbReference type="Proteomes" id="UP000469185"/>
    </source>
</evidence>
<accession>A0A6N9YI80</accession>
<comment type="similarity">
    <text evidence="1 5">Belongs to the 5-formyltetrahydrofolate cyclo-ligase family.</text>
</comment>
<dbReference type="GO" id="GO:0035999">
    <property type="term" value="P:tetrahydrofolate interconversion"/>
    <property type="evidence" value="ECO:0007669"/>
    <property type="project" value="TreeGrafter"/>
</dbReference>
<dbReference type="GO" id="GO:0046872">
    <property type="term" value="F:metal ion binding"/>
    <property type="evidence" value="ECO:0007669"/>
    <property type="project" value="UniProtKB-KW"/>
</dbReference>
<evidence type="ECO:0000256" key="5">
    <source>
        <dbReference type="RuleBase" id="RU361279"/>
    </source>
</evidence>
<dbReference type="EMBL" id="JAAGOB010000002">
    <property type="protein sequence ID" value="NED94645.1"/>
    <property type="molecule type" value="Genomic_DNA"/>
</dbReference>
<dbReference type="GO" id="GO:0009396">
    <property type="term" value="P:folic acid-containing compound biosynthetic process"/>
    <property type="evidence" value="ECO:0007669"/>
    <property type="project" value="TreeGrafter"/>
</dbReference>
<dbReference type="PIRSF" id="PIRSF006806">
    <property type="entry name" value="FTHF_cligase"/>
    <property type="match status" value="1"/>
</dbReference>
<dbReference type="Pfam" id="PF01812">
    <property type="entry name" value="5-FTHF_cyc-lig"/>
    <property type="match status" value="1"/>
</dbReference>
<dbReference type="Gene3D" id="3.40.50.10420">
    <property type="entry name" value="NagB/RpiA/CoA transferase-like"/>
    <property type="match status" value="1"/>
</dbReference>
<evidence type="ECO:0000256" key="2">
    <source>
        <dbReference type="ARBA" id="ARBA00022741"/>
    </source>
</evidence>
<keyword evidence="2 4" id="KW-0547">Nucleotide-binding</keyword>
<comment type="cofactor">
    <cofactor evidence="5">
        <name>Mg(2+)</name>
        <dbReference type="ChEBI" id="CHEBI:18420"/>
    </cofactor>
</comment>
<feature type="binding site" evidence="4">
    <location>
        <begin position="134"/>
        <end position="142"/>
    </location>
    <ligand>
        <name>ATP</name>
        <dbReference type="ChEBI" id="CHEBI:30616"/>
    </ligand>
</feature>
<dbReference type="SUPFAM" id="SSF100950">
    <property type="entry name" value="NagB/RpiA/CoA transferase-like"/>
    <property type="match status" value="1"/>
</dbReference>
<keyword evidence="3 4" id="KW-0067">ATP-binding</keyword>
<proteinExistence type="inferred from homology"/>
<dbReference type="PANTHER" id="PTHR23407:SF1">
    <property type="entry name" value="5-FORMYLTETRAHYDROFOLATE CYCLO-LIGASE"/>
    <property type="match status" value="1"/>
</dbReference>
<reference evidence="6 7" key="1">
    <citation type="submission" date="2020-02" db="EMBL/GenBank/DDBJ databases">
        <authorList>
            <person name="Li X.-J."/>
            <person name="Feng X.-M."/>
        </authorList>
    </citation>
    <scope>NUCLEOTIDE SEQUENCE [LARGE SCALE GENOMIC DNA]</scope>
    <source>
        <strain evidence="6 7">CGMCC 4.7225</strain>
    </source>
</reference>
<keyword evidence="7" id="KW-1185">Reference proteome</keyword>
<dbReference type="AlphaFoldDB" id="A0A6N9YI80"/>
<name>A0A6N9YI80_9ACTN</name>
<gene>
    <name evidence="6" type="ORF">G1H11_04905</name>
</gene>
<dbReference type="InterPro" id="IPR037171">
    <property type="entry name" value="NagB/RpiA_transferase-like"/>
</dbReference>
<feature type="binding site" evidence="4">
    <location>
        <position position="51"/>
    </location>
    <ligand>
        <name>substrate</name>
    </ligand>
</feature>
<dbReference type="InterPro" id="IPR002698">
    <property type="entry name" value="FTHF_cligase"/>
</dbReference>
<dbReference type="Proteomes" id="UP000469185">
    <property type="component" value="Unassembled WGS sequence"/>
</dbReference>
<organism evidence="6 7">
    <name type="scientific">Phytoactinopolyspora alkaliphila</name>
    <dbReference type="NCBI Taxonomy" id="1783498"/>
    <lineage>
        <taxon>Bacteria</taxon>
        <taxon>Bacillati</taxon>
        <taxon>Actinomycetota</taxon>
        <taxon>Actinomycetes</taxon>
        <taxon>Jiangellales</taxon>
        <taxon>Jiangellaceae</taxon>
        <taxon>Phytoactinopolyspora</taxon>
    </lineage>
</organism>
<dbReference type="InterPro" id="IPR024185">
    <property type="entry name" value="FTHF_cligase-like_sf"/>
</dbReference>
<evidence type="ECO:0000256" key="4">
    <source>
        <dbReference type="PIRSR" id="PIRSR006806-1"/>
    </source>
</evidence>
<evidence type="ECO:0000256" key="3">
    <source>
        <dbReference type="ARBA" id="ARBA00022840"/>
    </source>
</evidence>
<sequence>MRESKRALRERILANRATLDARALATDALSLRDSLLEIPEFARATRVAAYVSVGTEPGTGPLIEQLSENGVEILLPVVLPDFDLDWAVYRGPDSLTRAPRGLLEPSGPTAGPGAVADVDAVIVPALAVDRHGTRLGKGAGCYDRVLARLAGRIPAFVLLHDGEILDIPIPREPHDIAVDTVITPSGRHHL</sequence>
<feature type="binding site" evidence="4">
    <location>
        <begin position="5"/>
        <end position="9"/>
    </location>
    <ligand>
        <name>ATP</name>
        <dbReference type="ChEBI" id="CHEBI:30616"/>
    </ligand>
</feature>
<dbReference type="GO" id="GO:0030272">
    <property type="term" value="F:5-formyltetrahydrofolate cyclo-ligase activity"/>
    <property type="evidence" value="ECO:0007669"/>
    <property type="project" value="UniProtKB-EC"/>
</dbReference>
<evidence type="ECO:0000256" key="1">
    <source>
        <dbReference type="ARBA" id="ARBA00010638"/>
    </source>
</evidence>
<comment type="catalytic activity">
    <reaction evidence="5">
        <text>(6S)-5-formyl-5,6,7,8-tetrahydrofolate + ATP = (6R)-5,10-methenyltetrahydrofolate + ADP + phosphate</text>
        <dbReference type="Rhea" id="RHEA:10488"/>
        <dbReference type="ChEBI" id="CHEBI:30616"/>
        <dbReference type="ChEBI" id="CHEBI:43474"/>
        <dbReference type="ChEBI" id="CHEBI:57455"/>
        <dbReference type="ChEBI" id="CHEBI:57457"/>
        <dbReference type="ChEBI" id="CHEBI:456216"/>
        <dbReference type="EC" id="6.3.3.2"/>
    </reaction>
</comment>
<keyword evidence="6" id="KW-0436">Ligase</keyword>
<protein>
    <recommendedName>
        <fullName evidence="5">5-formyltetrahydrofolate cyclo-ligase</fullName>
        <ecNumber evidence="5">6.3.3.2</ecNumber>
    </recommendedName>
</protein>
<dbReference type="GO" id="GO:0005524">
    <property type="term" value="F:ATP binding"/>
    <property type="evidence" value="ECO:0007669"/>
    <property type="project" value="UniProtKB-KW"/>
</dbReference>
<keyword evidence="5" id="KW-0460">Magnesium</keyword>
<dbReference type="EC" id="6.3.3.2" evidence="5"/>
<evidence type="ECO:0000313" key="6">
    <source>
        <dbReference type="EMBL" id="NED94645.1"/>
    </source>
</evidence>
<feature type="binding site" evidence="4">
    <location>
        <position position="56"/>
    </location>
    <ligand>
        <name>substrate</name>
    </ligand>
</feature>
<dbReference type="NCBIfam" id="TIGR02727">
    <property type="entry name" value="MTHFS_bact"/>
    <property type="match status" value="1"/>
</dbReference>
<comment type="caution">
    <text evidence="6">The sequence shown here is derived from an EMBL/GenBank/DDBJ whole genome shotgun (WGS) entry which is preliminary data.</text>
</comment>
<keyword evidence="5" id="KW-0479">Metal-binding</keyword>
<dbReference type="PANTHER" id="PTHR23407">
    <property type="entry name" value="ATPASE INHIBITOR/5-FORMYLTETRAHYDROFOLATE CYCLO-LIGASE"/>
    <property type="match status" value="1"/>
</dbReference>